<evidence type="ECO:0000313" key="2">
    <source>
        <dbReference type="EMBL" id="KPA79520.1"/>
    </source>
</evidence>
<dbReference type="RefSeq" id="XP_015657959.1">
    <property type="nucleotide sequence ID" value="XM_015803317.1"/>
</dbReference>
<feature type="compositionally biased region" description="Basic and acidic residues" evidence="1">
    <location>
        <begin position="63"/>
        <end position="72"/>
    </location>
</feature>
<dbReference type="AlphaFoldDB" id="A0A0M9FZU8"/>
<reference evidence="2 3" key="1">
    <citation type="submission" date="2015-07" db="EMBL/GenBank/DDBJ databases">
        <title>High-quality genome of monoxenous trypanosomatid Leptomonas pyrrhocoris.</title>
        <authorList>
            <person name="Flegontov P."/>
            <person name="Butenko A."/>
            <person name="Firsov S."/>
            <person name="Vlcek C."/>
            <person name="Logacheva M.D."/>
            <person name="Field M."/>
            <person name="Filatov D."/>
            <person name="Flegontova O."/>
            <person name="Gerasimov E."/>
            <person name="Jackson A.P."/>
            <person name="Kelly S."/>
            <person name="Opperdoes F."/>
            <person name="O'Reilly A."/>
            <person name="Votypka J."/>
            <person name="Yurchenko V."/>
            <person name="Lukes J."/>
        </authorList>
    </citation>
    <scope>NUCLEOTIDE SEQUENCE [LARGE SCALE GENOMIC DNA]</scope>
    <source>
        <strain evidence="2">H10</strain>
    </source>
</reference>
<feature type="compositionally biased region" description="Polar residues" evidence="1">
    <location>
        <begin position="45"/>
        <end position="62"/>
    </location>
</feature>
<feature type="region of interest" description="Disordered" evidence="1">
    <location>
        <begin position="1"/>
        <end position="92"/>
    </location>
</feature>
<proteinExistence type="predicted"/>
<dbReference type="Proteomes" id="UP000037923">
    <property type="component" value="Unassembled WGS sequence"/>
</dbReference>
<accession>A0A0M9FZU8</accession>
<comment type="caution">
    <text evidence="2">The sequence shown here is derived from an EMBL/GenBank/DDBJ whole genome shotgun (WGS) entry which is preliminary data.</text>
</comment>
<dbReference type="GeneID" id="26905633"/>
<feature type="compositionally biased region" description="Basic and acidic residues" evidence="1">
    <location>
        <begin position="8"/>
        <end position="36"/>
    </location>
</feature>
<dbReference type="EMBL" id="LGTL01000010">
    <property type="protein sequence ID" value="KPA79519.1"/>
    <property type="molecule type" value="Genomic_DNA"/>
</dbReference>
<keyword evidence="3" id="KW-1185">Reference proteome</keyword>
<sequence>MSLNPRSDPARAADSPSRDVAEAPAFGERDAVRQTKDPTTATAAGESSTSQPHSNLKSNNTPTRDDPRRDAGNMHVTFDSVDEAAGGPAKRSDYANLHIQANSGSFGPNNNNNSFFTNGSILRNASGLLQAGVGGDNPPASSPLQLLYQSFANPISDAQAIENAVRETLGQHST</sequence>
<dbReference type="VEuPathDB" id="TriTrypDB:LpyrH10_10_1120"/>
<organism evidence="2 3">
    <name type="scientific">Leptomonas pyrrhocoris</name>
    <name type="common">Firebug parasite</name>
    <dbReference type="NCBI Taxonomy" id="157538"/>
    <lineage>
        <taxon>Eukaryota</taxon>
        <taxon>Discoba</taxon>
        <taxon>Euglenozoa</taxon>
        <taxon>Kinetoplastea</taxon>
        <taxon>Metakinetoplastina</taxon>
        <taxon>Trypanosomatida</taxon>
        <taxon>Trypanosomatidae</taxon>
        <taxon>Leishmaniinae</taxon>
        <taxon>Leptomonas</taxon>
    </lineage>
</organism>
<protein>
    <submittedName>
        <fullName evidence="2">Uncharacterized protein</fullName>
    </submittedName>
</protein>
<name>A0A0M9FZU8_LEPPY</name>
<evidence type="ECO:0000313" key="3">
    <source>
        <dbReference type="Proteomes" id="UP000037923"/>
    </source>
</evidence>
<evidence type="ECO:0000256" key="1">
    <source>
        <dbReference type="SAM" id="MobiDB-lite"/>
    </source>
</evidence>
<dbReference type="EMBL" id="LGTL01000010">
    <property type="protein sequence ID" value="KPA79520.1"/>
    <property type="molecule type" value="Genomic_DNA"/>
</dbReference>
<dbReference type="RefSeq" id="XP_015657958.1">
    <property type="nucleotide sequence ID" value="XM_015803316.1"/>
</dbReference>
<gene>
    <name evidence="2" type="ORF">ABB37_05343</name>
</gene>